<reference evidence="2" key="1">
    <citation type="submission" date="2010-12" db="EMBL/GenBank/DDBJ databases">
        <title>Complete sequence of Desulfovibrio aespoeensis Aspo-2.</title>
        <authorList>
            <consortium name="US DOE Joint Genome Institute"/>
            <person name="Lucas S."/>
            <person name="Copeland A."/>
            <person name="Lapidus A."/>
            <person name="Cheng J.-F."/>
            <person name="Goodwin L."/>
            <person name="Pitluck S."/>
            <person name="Chertkov O."/>
            <person name="Misra M."/>
            <person name="Detter J.C."/>
            <person name="Han C."/>
            <person name="Tapia R."/>
            <person name="Land M."/>
            <person name="Hauser L."/>
            <person name="Kyrpides N."/>
            <person name="Ivanova N."/>
            <person name="Ovchinnikova G."/>
            <person name="Pedersen K."/>
            <person name="Jagevall S."/>
            <person name="Hazen T."/>
            <person name="Woyke T."/>
        </authorList>
    </citation>
    <scope>NUCLEOTIDE SEQUENCE [LARGE SCALE GENOMIC DNA]</scope>
    <source>
        <strain evidence="2">ATCC 700646 / DSM 10631 / Aspo-2</strain>
    </source>
</reference>
<proteinExistence type="predicted"/>
<protein>
    <submittedName>
        <fullName evidence="1">Uncharacterized protein</fullName>
    </submittedName>
</protein>
<dbReference type="AlphaFoldDB" id="E6VU58"/>
<sequence length="112" mass="12694">MRKLSTMSNNCLTCVFHRKSCVLGIRRPWNAHACDDYRPYCLVCSYPRVFCNTCRNLASKGMKPLEMDMRPLFDPQGSVHFDCVWTSSAVKRREGAFVDSPVDCPADCPIPA</sequence>
<name>E6VU58_PSEA9</name>
<dbReference type="STRING" id="643562.Daes_1237"/>
<dbReference type="KEGG" id="das:Daes_1237"/>
<keyword evidence="2" id="KW-1185">Reference proteome</keyword>
<dbReference type="HOGENOM" id="CLU_171677_0_0_7"/>
<gene>
    <name evidence="1" type="ordered locus">Daes_1237</name>
</gene>
<dbReference type="Proteomes" id="UP000002191">
    <property type="component" value="Chromosome"/>
</dbReference>
<dbReference type="EMBL" id="CP002431">
    <property type="protein sequence ID" value="ADU62251.1"/>
    <property type="molecule type" value="Genomic_DNA"/>
</dbReference>
<evidence type="ECO:0000313" key="1">
    <source>
        <dbReference type="EMBL" id="ADU62251.1"/>
    </source>
</evidence>
<reference evidence="1 2" key="2">
    <citation type="journal article" date="2014" name="Genome Announc.">
        <title>Complete Genome Sequence of the Subsurface, Mesophilic Sulfate-Reducing Bacterium Desulfovibrio aespoeensis Aspo-2.</title>
        <authorList>
            <person name="Pedersen K."/>
            <person name="Bengtsson A."/>
            <person name="Edlund J."/>
            <person name="Rabe L."/>
            <person name="Hazen T."/>
            <person name="Chakraborty R."/>
            <person name="Goodwin L."/>
            <person name="Shapiro N."/>
        </authorList>
    </citation>
    <scope>NUCLEOTIDE SEQUENCE [LARGE SCALE GENOMIC DNA]</scope>
    <source>
        <strain evidence="2">ATCC 700646 / DSM 10631 / Aspo-2</strain>
    </source>
</reference>
<accession>E6VU58</accession>
<organism evidence="1 2">
    <name type="scientific">Pseudodesulfovibrio aespoeensis (strain ATCC 700646 / DSM 10631 / Aspo-2)</name>
    <name type="common">Desulfovibrio aespoeensis</name>
    <dbReference type="NCBI Taxonomy" id="643562"/>
    <lineage>
        <taxon>Bacteria</taxon>
        <taxon>Pseudomonadati</taxon>
        <taxon>Thermodesulfobacteriota</taxon>
        <taxon>Desulfovibrionia</taxon>
        <taxon>Desulfovibrionales</taxon>
        <taxon>Desulfovibrionaceae</taxon>
    </lineage>
</organism>
<dbReference type="eggNOG" id="ENOG50318RR">
    <property type="taxonomic scope" value="Bacteria"/>
</dbReference>
<evidence type="ECO:0000313" key="2">
    <source>
        <dbReference type="Proteomes" id="UP000002191"/>
    </source>
</evidence>